<accession>A0A8X6V0J6</accession>
<proteinExistence type="predicted"/>
<sequence length="76" mass="8803">MNEDCITKMSSMPNAQPISPRRKGRPNPRWMNGPEKDLLLRTKNWRVLAGRRVAWKKMLLEKAKGCGVTGERRNIK</sequence>
<gene>
    <name evidence="2" type="ORF">TNCV_3849081</name>
</gene>
<dbReference type="EMBL" id="BMAU01021094">
    <property type="protein sequence ID" value="GFX90333.1"/>
    <property type="molecule type" value="Genomic_DNA"/>
</dbReference>
<evidence type="ECO:0000256" key="1">
    <source>
        <dbReference type="SAM" id="MobiDB-lite"/>
    </source>
</evidence>
<dbReference type="AlphaFoldDB" id="A0A8X6V0J6"/>
<organism evidence="2 3">
    <name type="scientific">Trichonephila clavipes</name>
    <name type="common">Golden silk orbweaver</name>
    <name type="synonym">Nephila clavipes</name>
    <dbReference type="NCBI Taxonomy" id="2585209"/>
    <lineage>
        <taxon>Eukaryota</taxon>
        <taxon>Metazoa</taxon>
        <taxon>Ecdysozoa</taxon>
        <taxon>Arthropoda</taxon>
        <taxon>Chelicerata</taxon>
        <taxon>Arachnida</taxon>
        <taxon>Araneae</taxon>
        <taxon>Araneomorphae</taxon>
        <taxon>Entelegynae</taxon>
        <taxon>Araneoidea</taxon>
        <taxon>Nephilidae</taxon>
        <taxon>Trichonephila</taxon>
    </lineage>
</organism>
<dbReference type="Proteomes" id="UP000887159">
    <property type="component" value="Unassembled WGS sequence"/>
</dbReference>
<feature type="compositionally biased region" description="Polar residues" evidence="1">
    <location>
        <begin position="8"/>
        <end position="17"/>
    </location>
</feature>
<evidence type="ECO:0000313" key="3">
    <source>
        <dbReference type="Proteomes" id="UP000887159"/>
    </source>
</evidence>
<protein>
    <submittedName>
        <fullName evidence="2">Uncharacterized protein</fullName>
    </submittedName>
</protein>
<name>A0A8X6V0J6_TRICX</name>
<feature type="region of interest" description="Disordered" evidence="1">
    <location>
        <begin position="1"/>
        <end position="35"/>
    </location>
</feature>
<evidence type="ECO:0000313" key="2">
    <source>
        <dbReference type="EMBL" id="GFX90333.1"/>
    </source>
</evidence>
<reference evidence="2" key="1">
    <citation type="submission" date="2020-08" db="EMBL/GenBank/DDBJ databases">
        <title>Multicomponent nature underlies the extraordinary mechanical properties of spider dragline silk.</title>
        <authorList>
            <person name="Kono N."/>
            <person name="Nakamura H."/>
            <person name="Mori M."/>
            <person name="Yoshida Y."/>
            <person name="Ohtoshi R."/>
            <person name="Malay A.D."/>
            <person name="Moran D.A.P."/>
            <person name="Tomita M."/>
            <person name="Numata K."/>
            <person name="Arakawa K."/>
        </authorList>
    </citation>
    <scope>NUCLEOTIDE SEQUENCE</scope>
</reference>
<keyword evidence="3" id="KW-1185">Reference proteome</keyword>
<comment type="caution">
    <text evidence="2">The sequence shown here is derived from an EMBL/GenBank/DDBJ whole genome shotgun (WGS) entry which is preliminary data.</text>
</comment>